<organism evidence="1 2">
    <name type="scientific">Obba rivulosa</name>
    <dbReference type="NCBI Taxonomy" id="1052685"/>
    <lineage>
        <taxon>Eukaryota</taxon>
        <taxon>Fungi</taxon>
        <taxon>Dikarya</taxon>
        <taxon>Basidiomycota</taxon>
        <taxon>Agaricomycotina</taxon>
        <taxon>Agaricomycetes</taxon>
        <taxon>Polyporales</taxon>
        <taxon>Gelatoporiaceae</taxon>
        <taxon>Obba</taxon>
    </lineage>
</organism>
<evidence type="ECO:0000313" key="2">
    <source>
        <dbReference type="Proteomes" id="UP000250043"/>
    </source>
</evidence>
<gene>
    <name evidence="1" type="ORF">OBBRIDRAFT_806394</name>
</gene>
<keyword evidence="2" id="KW-1185">Reference proteome</keyword>
<proteinExistence type="predicted"/>
<dbReference type="AlphaFoldDB" id="A0A8E2DHG8"/>
<reference evidence="1 2" key="1">
    <citation type="submission" date="2016-07" db="EMBL/GenBank/DDBJ databases">
        <title>Draft genome of the white-rot fungus Obba rivulosa 3A-2.</title>
        <authorList>
            <consortium name="DOE Joint Genome Institute"/>
            <person name="Miettinen O."/>
            <person name="Riley R."/>
            <person name="Acob R."/>
            <person name="Barry K."/>
            <person name="Cullen D."/>
            <person name="De Vries R."/>
            <person name="Hainaut M."/>
            <person name="Hatakka A."/>
            <person name="Henrissat B."/>
            <person name="Hilden K."/>
            <person name="Kuo R."/>
            <person name="Labutti K."/>
            <person name="Lipzen A."/>
            <person name="Makela M.R."/>
            <person name="Sandor L."/>
            <person name="Spatafora J.W."/>
            <person name="Grigoriev I.V."/>
            <person name="Hibbett D.S."/>
        </authorList>
    </citation>
    <scope>NUCLEOTIDE SEQUENCE [LARGE SCALE GENOMIC DNA]</scope>
    <source>
        <strain evidence="1 2">3A-2</strain>
    </source>
</reference>
<sequence>MPPPPDQLGFILNQYKNARVMGSGTPGLSICSALTKAPSAMFSGYLYETLAMEIHIELHEIKKNVKGRQAQSQDENTRSAKALLAPNQERKEHIKYWYRREWKAFYKGILKDVTYPDWHYHHYNSEKAVAMVLTNAAEVNFEASSAGSSSNLHTTLEVSAGNMLNMVDGARAASADALNVPASLGPFLPASKGSVTPTLAFVLPVSERCSLTGPDPWPVPTIVSPLAGLTMRTLRWCQAEASTKSATSGDLRVPEPNLQENVAGAIASAMELSNGDKNASTMLVQAAASVYGKIVNELKAKYSIVIWGRGARGSELDRADDSSWGQRVAVISRGQWLGAEGSGGSQRRDADGGKGVHIVPDLYWASTNMGIQPRALPKKILDTSLAEFGAKNFLDSLTSPARDCLSHIAI</sequence>
<evidence type="ECO:0000313" key="1">
    <source>
        <dbReference type="EMBL" id="OCH86966.1"/>
    </source>
</evidence>
<name>A0A8E2DHG8_9APHY</name>
<protein>
    <submittedName>
        <fullName evidence="1">Uncharacterized protein</fullName>
    </submittedName>
</protein>
<dbReference type="EMBL" id="KV722504">
    <property type="protein sequence ID" value="OCH86966.1"/>
    <property type="molecule type" value="Genomic_DNA"/>
</dbReference>
<accession>A0A8E2DHG8</accession>
<dbReference type="Proteomes" id="UP000250043">
    <property type="component" value="Unassembled WGS sequence"/>
</dbReference>